<keyword evidence="3" id="KW-1003">Cell membrane</keyword>
<evidence type="ECO:0000256" key="16">
    <source>
        <dbReference type="ARBA" id="ARBA00037545"/>
    </source>
</evidence>
<keyword evidence="24" id="KW-1185">Reference proteome</keyword>
<evidence type="ECO:0000256" key="7">
    <source>
        <dbReference type="ARBA" id="ARBA00022692"/>
    </source>
</evidence>
<proteinExistence type="inferred from homology"/>
<evidence type="ECO:0000259" key="21">
    <source>
        <dbReference type="PROSITE" id="PS51034"/>
    </source>
</evidence>
<evidence type="ECO:0000256" key="3">
    <source>
        <dbReference type="ARBA" id="ARBA00022475"/>
    </source>
</evidence>
<dbReference type="PROSITE" id="PS00025">
    <property type="entry name" value="P_TREFOIL_1"/>
    <property type="match status" value="1"/>
</dbReference>
<dbReference type="PANTHER" id="PTHR23343">
    <property type="entry name" value="ZONA PELLUCIDA SPERM-BINDING PROTEIN"/>
    <property type="match status" value="1"/>
</dbReference>
<dbReference type="SMART" id="SM00018">
    <property type="entry name" value="PD"/>
    <property type="match status" value="1"/>
</dbReference>
<evidence type="ECO:0000313" key="23">
    <source>
        <dbReference type="Ensembl" id="ENSCSRP00000014137.1"/>
    </source>
</evidence>
<dbReference type="Pfam" id="PF23344">
    <property type="entry name" value="ZP-N"/>
    <property type="match status" value="1"/>
</dbReference>
<dbReference type="InterPro" id="IPR051148">
    <property type="entry name" value="Zona_Pellucida_Domain_gp"/>
</dbReference>
<dbReference type="Pfam" id="PF22821">
    <property type="entry name" value="ZP1_ZP4_Ig-like"/>
    <property type="match status" value="1"/>
</dbReference>
<evidence type="ECO:0000256" key="10">
    <source>
        <dbReference type="ARBA" id="ARBA00023136"/>
    </source>
</evidence>
<keyword evidence="10" id="KW-0472">Membrane</keyword>
<dbReference type="InterPro" id="IPR017957">
    <property type="entry name" value="P_trefoil_CS"/>
</dbReference>
<dbReference type="GO" id="GO:0007339">
    <property type="term" value="P:binding of sperm to zona pellucida"/>
    <property type="evidence" value="ECO:0007669"/>
    <property type="project" value="TreeGrafter"/>
</dbReference>
<evidence type="ECO:0000256" key="20">
    <source>
        <dbReference type="PROSITE-ProRule" id="PRU00779"/>
    </source>
</evidence>
<dbReference type="PROSITE" id="PS51034">
    <property type="entry name" value="ZP_2"/>
    <property type="match status" value="1"/>
</dbReference>
<reference evidence="23" key="2">
    <citation type="submission" date="2025-09" db="UniProtKB">
        <authorList>
            <consortium name="Ensembl"/>
        </authorList>
    </citation>
    <scope>IDENTIFICATION</scope>
</reference>
<dbReference type="InterPro" id="IPR017977">
    <property type="entry name" value="ZP_dom_CS"/>
</dbReference>
<dbReference type="PRINTS" id="PR00023">
    <property type="entry name" value="ZPELLUCIDA"/>
</dbReference>
<dbReference type="InterPro" id="IPR055355">
    <property type="entry name" value="ZP-C"/>
</dbReference>
<dbReference type="SUPFAM" id="SSF57492">
    <property type="entry name" value="Trefoil"/>
    <property type="match status" value="1"/>
</dbReference>
<evidence type="ECO:0000256" key="13">
    <source>
        <dbReference type="ARBA" id="ARBA00023180"/>
    </source>
</evidence>
<evidence type="ECO:0000256" key="8">
    <source>
        <dbReference type="ARBA" id="ARBA00022729"/>
    </source>
</evidence>
<dbReference type="InterPro" id="IPR036691">
    <property type="entry name" value="Endo/exonu/phosph_ase_sf"/>
</dbReference>
<evidence type="ECO:0000256" key="14">
    <source>
        <dbReference type="ARBA" id="ARBA00023279"/>
    </source>
</evidence>
<sequence>RPAAKRIQAHNAQVQGCGVSWPIAVAFEGLYSIPHLAGSQQAIENPFFLDSEGRPHPLSNSTCGVLISRKQDGSMIVTAPYTGCFFIKKNGYFLMTIRIEGIADDGEVSFYEEELRCPIHLPALDAPSNSVCTAVLRPDRLPCATPPVSREECEGQGCCYSLGDPVAPCYYGNTVTAQCTSDGQFSIAVSRDVTLPPLILDSMHLVSGHGSSCIPVAKSNAFVLYRFPLSACGTTFQGAGDQAVYENQLVADRDVRSWSTGSVTRDSTFRLHVSCSYSTGDFLPLNVQVFTLPPPPPATQYGPLTLELRIATDQQYSRYYVNRDYPVVKLLRDPVYMEVRILQRTDPNLVLVLHQCWATPSTNPMQQPQWSILVDGCPYAGDNYRTELIPVGAASGLQFPSHYQHFIISTFTFVDSASQKALSGPVSLMYSMTAQSSSMKLQKNLSLWIKLRSVSNKGNVVVGVCYRPPDQADEVDEAFFQQLTEVTRSQALVLMGDFNHPDICWESNTAVHRQSRKFLESVGDNFLVKCWRNQLGEKLFLTCCSQTGKK</sequence>
<dbReference type="PROSITE" id="PS51448">
    <property type="entry name" value="P_TREFOIL_2"/>
    <property type="match status" value="1"/>
</dbReference>
<evidence type="ECO:0000256" key="6">
    <source>
        <dbReference type="ARBA" id="ARBA00022685"/>
    </source>
</evidence>
<dbReference type="Pfam" id="PF14529">
    <property type="entry name" value="Exo_endo_phos_2"/>
    <property type="match status" value="1"/>
</dbReference>
<keyword evidence="5" id="KW-0272">Extracellular matrix</keyword>
<evidence type="ECO:0000256" key="12">
    <source>
        <dbReference type="ARBA" id="ARBA00023170"/>
    </source>
</evidence>
<comment type="caution">
    <text evidence="20">Lacks conserved residue(s) required for the propagation of feature annotation.</text>
</comment>
<dbReference type="GO" id="GO:0032190">
    <property type="term" value="F:acrosin binding"/>
    <property type="evidence" value="ECO:0007669"/>
    <property type="project" value="TreeGrafter"/>
</dbReference>
<dbReference type="InterPro" id="IPR055356">
    <property type="entry name" value="ZP-N"/>
</dbReference>
<comment type="subcellular location">
    <subcellularLocation>
        <location evidence="1">Cell membrane</location>
        <topology evidence="1">Single-pass type I membrane protein</topology>
    </subcellularLocation>
    <subcellularLocation>
        <location evidence="15">Zona pellucida</location>
    </subcellularLocation>
</comment>
<dbReference type="PROSITE" id="PS00682">
    <property type="entry name" value="ZP_1"/>
    <property type="match status" value="1"/>
</dbReference>
<keyword evidence="9" id="KW-1133">Transmembrane helix</keyword>
<dbReference type="GO" id="GO:0005886">
    <property type="term" value="C:plasma membrane"/>
    <property type="evidence" value="ECO:0007669"/>
    <property type="project" value="UniProtKB-SubCell"/>
</dbReference>
<dbReference type="PANTHER" id="PTHR23343:SF31">
    <property type="entry name" value="ZONA PELLUCIDA SPERM-BINDING PROTEIN 4"/>
    <property type="match status" value="1"/>
</dbReference>
<keyword evidence="8" id="KW-0732">Signal</keyword>
<dbReference type="InterPro" id="IPR001507">
    <property type="entry name" value="ZP_dom"/>
</dbReference>
<name>A0A8C3SFI0_CHESE</name>
<accession>A0A8C3SFI0</accession>
<dbReference type="Gene3D" id="4.10.110.10">
    <property type="entry name" value="Spasmolytic Protein, domain 1"/>
    <property type="match status" value="1"/>
</dbReference>
<dbReference type="GO" id="GO:0060468">
    <property type="term" value="P:prevention of polyspermy"/>
    <property type="evidence" value="ECO:0007669"/>
    <property type="project" value="TreeGrafter"/>
</dbReference>
<evidence type="ECO:0000256" key="5">
    <source>
        <dbReference type="ARBA" id="ARBA00022530"/>
    </source>
</evidence>
<dbReference type="InterPro" id="IPR005135">
    <property type="entry name" value="Endo/exonuclease/phosphatase"/>
</dbReference>
<dbReference type="InterPro" id="IPR054554">
    <property type="entry name" value="ZP1/4_Ig-like"/>
</dbReference>
<evidence type="ECO:0000259" key="22">
    <source>
        <dbReference type="PROSITE" id="PS51448"/>
    </source>
</evidence>
<comment type="similarity">
    <text evidence="2">Belongs to the ZP domain family. ZPB subfamily.</text>
</comment>
<dbReference type="Proteomes" id="UP000694403">
    <property type="component" value="Unplaced"/>
</dbReference>
<dbReference type="GO" id="GO:0003824">
    <property type="term" value="F:catalytic activity"/>
    <property type="evidence" value="ECO:0007669"/>
    <property type="project" value="InterPro"/>
</dbReference>
<keyword evidence="12" id="KW-0675">Receptor</keyword>
<evidence type="ECO:0000256" key="19">
    <source>
        <dbReference type="ARBA" id="ARBA00042573"/>
    </source>
</evidence>
<dbReference type="Pfam" id="PF00088">
    <property type="entry name" value="Trefoil"/>
    <property type="match status" value="1"/>
</dbReference>
<evidence type="ECO:0000256" key="1">
    <source>
        <dbReference type="ARBA" id="ARBA00004251"/>
    </source>
</evidence>
<dbReference type="GO" id="GO:0035804">
    <property type="term" value="F:structural constituent of egg coat"/>
    <property type="evidence" value="ECO:0007669"/>
    <property type="project" value="TreeGrafter"/>
</dbReference>
<evidence type="ECO:0000313" key="24">
    <source>
        <dbReference type="Proteomes" id="UP000694403"/>
    </source>
</evidence>
<evidence type="ECO:0000256" key="15">
    <source>
        <dbReference type="ARBA" id="ARBA00024183"/>
    </source>
</evidence>
<evidence type="ECO:0000256" key="11">
    <source>
        <dbReference type="ARBA" id="ARBA00023157"/>
    </source>
</evidence>
<feature type="disulfide bond" evidence="20">
    <location>
        <begin position="143"/>
        <end position="158"/>
    </location>
</feature>
<dbReference type="InterPro" id="IPR000519">
    <property type="entry name" value="P_trefoil_dom"/>
</dbReference>
<protein>
    <recommendedName>
        <fullName evidence="17">Zona pellucida sperm-binding protein 4</fullName>
    </recommendedName>
    <alternativeName>
        <fullName evidence="19">Zona pellucida glycoprotein 4</fullName>
    </alternativeName>
    <alternativeName>
        <fullName evidence="18">Zona pellucida protein B</fullName>
    </alternativeName>
</protein>
<organism evidence="23 24">
    <name type="scientific">Chelydra serpentina</name>
    <name type="common">Snapping turtle</name>
    <name type="synonym">Testudo serpentina</name>
    <dbReference type="NCBI Taxonomy" id="8475"/>
    <lineage>
        <taxon>Eukaryota</taxon>
        <taxon>Metazoa</taxon>
        <taxon>Chordata</taxon>
        <taxon>Craniata</taxon>
        <taxon>Vertebrata</taxon>
        <taxon>Euteleostomi</taxon>
        <taxon>Archelosauria</taxon>
        <taxon>Testudinata</taxon>
        <taxon>Testudines</taxon>
        <taxon>Cryptodira</taxon>
        <taxon>Durocryptodira</taxon>
        <taxon>Americhelydia</taxon>
        <taxon>Chelydroidea</taxon>
        <taxon>Chelydridae</taxon>
        <taxon>Chelydra</taxon>
    </lineage>
</organism>
<evidence type="ECO:0000256" key="2">
    <source>
        <dbReference type="ARBA" id="ARBA00010863"/>
    </source>
</evidence>
<dbReference type="CDD" id="cd00111">
    <property type="entry name" value="Trefoil"/>
    <property type="match status" value="1"/>
</dbReference>
<dbReference type="Gene3D" id="2.60.40.3210">
    <property type="entry name" value="Zona pellucida, ZP-N domain"/>
    <property type="match status" value="1"/>
</dbReference>
<keyword evidence="11 20" id="KW-1015">Disulfide bond</keyword>
<dbReference type="InterPro" id="IPR042235">
    <property type="entry name" value="ZP-C_dom"/>
</dbReference>
<dbReference type="Ensembl" id="ENSCSRT00000014731.1">
    <property type="protein sequence ID" value="ENSCSRP00000014137.1"/>
    <property type="gene ID" value="ENSCSRG00000010618.1"/>
</dbReference>
<keyword evidence="14" id="KW-0278">Fertilization</keyword>
<evidence type="ECO:0000256" key="4">
    <source>
        <dbReference type="ARBA" id="ARBA00022525"/>
    </source>
</evidence>
<reference evidence="23" key="1">
    <citation type="submission" date="2025-08" db="UniProtKB">
        <authorList>
            <consortium name="Ensembl"/>
        </authorList>
    </citation>
    <scope>IDENTIFICATION</scope>
</reference>
<keyword evidence="6" id="KW-0165">Cleavage on pair of basic residues</keyword>
<dbReference type="Pfam" id="PF00100">
    <property type="entry name" value="Zona_pellucida"/>
    <property type="match status" value="1"/>
</dbReference>
<evidence type="ECO:0000256" key="17">
    <source>
        <dbReference type="ARBA" id="ARBA00040238"/>
    </source>
</evidence>
<evidence type="ECO:0000256" key="18">
    <source>
        <dbReference type="ARBA" id="ARBA00042273"/>
    </source>
</evidence>
<dbReference type="SUPFAM" id="SSF56219">
    <property type="entry name" value="DNase I-like"/>
    <property type="match status" value="1"/>
</dbReference>
<dbReference type="Gene3D" id="2.60.40.4100">
    <property type="entry name" value="Zona pellucida, ZP-C domain"/>
    <property type="match status" value="1"/>
</dbReference>
<feature type="domain" description="ZP" evidence="21">
    <location>
        <begin position="178"/>
        <end position="445"/>
    </location>
</feature>
<keyword evidence="7" id="KW-0812">Transmembrane</keyword>
<dbReference type="SMART" id="SM00241">
    <property type="entry name" value="ZP"/>
    <property type="match status" value="1"/>
</dbReference>
<evidence type="ECO:0000256" key="9">
    <source>
        <dbReference type="ARBA" id="ARBA00022989"/>
    </source>
</evidence>
<comment type="function">
    <text evidence="16">Component of the zona pellucida, an extracellular matrix surrounding oocytes which mediates sperm binding, induction of the acrosome reaction and prevents post-fertilization polyspermy. The zona pellucida is composed of 3 to 4 glycoproteins, ZP1, ZP2, ZP3, and ZP4. ZP4 may act as a sperm receptor.</text>
</comment>
<feature type="domain" description="P-type" evidence="22">
    <location>
        <begin position="130"/>
        <end position="173"/>
    </location>
</feature>
<dbReference type="InterPro" id="IPR048290">
    <property type="entry name" value="ZP_chr"/>
</dbReference>
<keyword evidence="13" id="KW-0325">Glycoprotein</keyword>
<dbReference type="AlphaFoldDB" id="A0A8C3SFI0"/>
<dbReference type="GO" id="GO:0035805">
    <property type="term" value="C:egg coat"/>
    <property type="evidence" value="ECO:0007669"/>
    <property type="project" value="UniProtKB-SubCell"/>
</dbReference>
<dbReference type="InterPro" id="IPR044913">
    <property type="entry name" value="P_trefoil_dom_sf"/>
</dbReference>
<keyword evidence="4" id="KW-0964">Secreted</keyword>